<reference evidence="2 3" key="1">
    <citation type="journal article" date="2016" name="Nat. Commun.">
        <title>Ectomycorrhizal ecology is imprinted in the genome of the dominant symbiotic fungus Cenococcum geophilum.</title>
        <authorList>
            <consortium name="DOE Joint Genome Institute"/>
            <person name="Peter M."/>
            <person name="Kohler A."/>
            <person name="Ohm R.A."/>
            <person name="Kuo A."/>
            <person name="Krutzmann J."/>
            <person name="Morin E."/>
            <person name="Arend M."/>
            <person name="Barry K.W."/>
            <person name="Binder M."/>
            <person name="Choi C."/>
            <person name="Clum A."/>
            <person name="Copeland A."/>
            <person name="Grisel N."/>
            <person name="Haridas S."/>
            <person name="Kipfer T."/>
            <person name="LaButti K."/>
            <person name="Lindquist E."/>
            <person name="Lipzen A."/>
            <person name="Maire R."/>
            <person name="Meier B."/>
            <person name="Mihaltcheva S."/>
            <person name="Molinier V."/>
            <person name="Murat C."/>
            <person name="Poggeler S."/>
            <person name="Quandt C.A."/>
            <person name="Sperisen C."/>
            <person name="Tritt A."/>
            <person name="Tisserant E."/>
            <person name="Crous P.W."/>
            <person name="Henrissat B."/>
            <person name="Nehls U."/>
            <person name="Egli S."/>
            <person name="Spatafora J.W."/>
            <person name="Grigoriev I.V."/>
            <person name="Martin F.M."/>
        </authorList>
    </citation>
    <scope>NUCLEOTIDE SEQUENCE [LARGE SCALE GENOMIC DNA]</scope>
    <source>
        <strain evidence="2 3">CBS 207.34</strain>
    </source>
</reference>
<feature type="compositionally biased region" description="Low complexity" evidence="1">
    <location>
        <begin position="11"/>
        <end position="27"/>
    </location>
</feature>
<dbReference type="Proteomes" id="UP000250140">
    <property type="component" value="Unassembled WGS sequence"/>
</dbReference>
<keyword evidence="3" id="KW-1185">Reference proteome</keyword>
<organism evidence="2 3">
    <name type="scientific">Glonium stellatum</name>
    <dbReference type="NCBI Taxonomy" id="574774"/>
    <lineage>
        <taxon>Eukaryota</taxon>
        <taxon>Fungi</taxon>
        <taxon>Dikarya</taxon>
        <taxon>Ascomycota</taxon>
        <taxon>Pezizomycotina</taxon>
        <taxon>Dothideomycetes</taxon>
        <taxon>Pleosporomycetidae</taxon>
        <taxon>Gloniales</taxon>
        <taxon>Gloniaceae</taxon>
        <taxon>Glonium</taxon>
    </lineage>
</organism>
<feature type="compositionally biased region" description="Basic and acidic residues" evidence="1">
    <location>
        <begin position="1"/>
        <end position="10"/>
    </location>
</feature>
<gene>
    <name evidence="2" type="ORF">AOQ84DRAFT_381967</name>
</gene>
<protein>
    <submittedName>
        <fullName evidence="2">Uncharacterized protein</fullName>
    </submittedName>
</protein>
<feature type="non-terminal residue" evidence="2">
    <location>
        <position position="1"/>
    </location>
</feature>
<dbReference type="EMBL" id="KV750805">
    <property type="protein sequence ID" value="OCL03113.1"/>
    <property type="molecule type" value="Genomic_DNA"/>
</dbReference>
<dbReference type="AlphaFoldDB" id="A0A8E2ER11"/>
<sequence length="151" mass="15207">EKGRGKREVAPDGVGAAGAADAAGAAAARDETTAVEESRAERTTVDRTQTGQQKEERQTARPRGATTPESLTAMRWKEEGEPALEGSKPGAGLAGVGEGAEHADGLAVQGKENEGSANRSPRPSAESRGRAATEAIDFAAVKAGGAANGSV</sequence>
<evidence type="ECO:0000313" key="3">
    <source>
        <dbReference type="Proteomes" id="UP000250140"/>
    </source>
</evidence>
<feature type="compositionally biased region" description="Basic and acidic residues" evidence="1">
    <location>
        <begin position="28"/>
        <end position="45"/>
    </location>
</feature>
<evidence type="ECO:0000256" key="1">
    <source>
        <dbReference type="SAM" id="MobiDB-lite"/>
    </source>
</evidence>
<evidence type="ECO:0000313" key="2">
    <source>
        <dbReference type="EMBL" id="OCL03113.1"/>
    </source>
</evidence>
<accession>A0A8E2ER11</accession>
<name>A0A8E2ER11_9PEZI</name>
<feature type="region of interest" description="Disordered" evidence="1">
    <location>
        <begin position="1"/>
        <end position="133"/>
    </location>
</feature>
<proteinExistence type="predicted"/>